<feature type="compositionally biased region" description="Polar residues" evidence="1">
    <location>
        <begin position="191"/>
        <end position="210"/>
    </location>
</feature>
<feature type="chain" id="PRO_5005222711" description="RxLR effector protein" evidence="2">
    <location>
        <begin position="21"/>
        <end position="210"/>
    </location>
</feature>
<reference evidence="3" key="1">
    <citation type="submission" date="2015-04" db="EMBL/GenBank/DDBJ databases">
        <title>The genome sequence of the plant pathogenic Rhizarian Plasmodiophora brassicae reveals insights in its biotrophic life cycle and the origin of chitin synthesis.</title>
        <authorList>
            <person name="Schwelm A."/>
            <person name="Fogelqvist J."/>
            <person name="Knaust A."/>
            <person name="Julke S."/>
            <person name="Lilja T."/>
            <person name="Dhandapani V."/>
            <person name="Bonilla-Rosso G."/>
            <person name="Karlsson M."/>
            <person name="Shevchenko A."/>
            <person name="Choi S.R."/>
            <person name="Kim H.G."/>
            <person name="Park J.Y."/>
            <person name="Lim Y.P."/>
            <person name="Ludwig-Muller J."/>
            <person name="Dixelius C."/>
        </authorList>
    </citation>
    <scope>NUCLEOTIDE SEQUENCE</scope>
    <source>
        <tissue evidence="3">Potato root galls</tissue>
    </source>
</reference>
<evidence type="ECO:0000313" key="3">
    <source>
        <dbReference type="EMBL" id="CRZ03208.1"/>
    </source>
</evidence>
<feature type="region of interest" description="Disordered" evidence="1">
    <location>
        <begin position="182"/>
        <end position="210"/>
    </location>
</feature>
<dbReference type="EMBL" id="HACM01002766">
    <property type="protein sequence ID" value="CRZ03208.1"/>
    <property type="molecule type" value="Transcribed_RNA"/>
</dbReference>
<evidence type="ECO:0008006" key="4">
    <source>
        <dbReference type="Google" id="ProtNLM"/>
    </source>
</evidence>
<organism evidence="3">
    <name type="scientific">Spongospora subterranea</name>
    <dbReference type="NCBI Taxonomy" id="70186"/>
    <lineage>
        <taxon>Eukaryota</taxon>
        <taxon>Sar</taxon>
        <taxon>Rhizaria</taxon>
        <taxon>Endomyxa</taxon>
        <taxon>Phytomyxea</taxon>
        <taxon>Plasmodiophorida</taxon>
        <taxon>Plasmodiophoridae</taxon>
        <taxon>Spongospora</taxon>
    </lineage>
</organism>
<name>A0A0H5QMH9_9EUKA</name>
<accession>A0A0H5QMH9</accession>
<evidence type="ECO:0000256" key="2">
    <source>
        <dbReference type="SAM" id="SignalP"/>
    </source>
</evidence>
<proteinExistence type="predicted"/>
<feature type="signal peptide" evidence="2">
    <location>
        <begin position="1"/>
        <end position="20"/>
    </location>
</feature>
<dbReference type="AlphaFoldDB" id="A0A0H5QMH9"/>
<feature type="non-terminal residue" evidence="3">
    <location>
        <position position="210"/>
    </location>
</feature>
<sequence length="210" mass="22644">MNSSPILIVAAMALMALASSVVMNETASPTSTTNQELTGLKQKLFGGNWPQNGKPKNSHQLQAGTVSAIGDASKGPKPNKNVVPQTMQPYLAEAIAELSAEQILNFATIYSKPRDQLTPEDQAMVPNVPESFSYAIWILSSGDSDLRQQLTTVIGLEIEDQKEFLDKFDQLTSKTFSKPIQNIENLKESDVSSPSSIPQNGNPSSGPKPN</sequence>
<keyword evidence="2" id="KW-0732">Signal</keyword>
<evidence type="ECO:0000256" key="1">
    <source>
        <dbReference type="SAM" id="MobiDB-lite"/>
    </source>
</evidence>
<protein>
    <recommendedName>
        <fullName evidence="4">RxLR effector protein</fullName>
    </recommendedName>
</protein>